<dbReference type="Pfam" id="PF01915">
    <property type="entry name" value="Glyco_hydro_3_C"/>
    <property type="match status" value="1"/>
</dbReference>
<dbReference type="InterPro" id="IPR013783">
    <property type="entry name" value="Ig-like_fold"/>
</dbReference>
<dbReference type="SUPFAM" id="SSF52279">
    <property type="entry name" value="Beta-D-glucan exohydrolase, C-terminal domain"/>
    <property type="match status" value="1"/>
</dbReference>
<comment type="caution">
    <text evidence="4">The sequence shown here is derived from an EMBL/GenBank/DDBJ whole genome shotgun (WGS) entry which is preliminary data.</text>
</comment>
<dbReference type="EMBL" id="DWXZ01000074">
    <property type="protein sequence ID" value="HJB37193.1"/>
    <property type="molecule type" value="Genomic_DNA"/>
</dbReference>
<reference evidence="4" key="2">
    <citation type="submission" date="2021-04" db="EMBL/GenBank/DDBJ databases">
        <authorList>
            <person name="Gilroy R."/>
        </authorList>
    </citation>
    <scope>NUCLEOTIDE SEQUENCE</scope>
    <source>
        <strain evidence="4">ChiBcolR8-3208</strain>
    </source>
</reference>
<evidence type="ECO:0000313" key="4">
    <source>
        <dbReference type="EMBL" id="HJB37193.1"/>
    </source>
</evidence>
<dbReference type="Gene3D" id="3.20.20.300">
    <property type="entry name" value="Glycoside hydrolase, family 3, N-terminal domain"/>
    <property type="match status" value="1"/>
</dbReference>
<dbReference type="Gene3D" id="2.60.40.10">
    <property type="entry name" value="Immunoglobulins"/>
    <property type="match status" value="1"/>
</dbReference>
<dbReference type="Proteomes" id="UP000824214">
    <property type="component" value="Unassembled WGS sequence"/>
</dbReference>
<protein>
    <submittedName>
        <fullName evidence="4">Glycoside hydrolase family 3 C-terminal domain-containing protein</fullName>
    </submittedName>
</protein>
<accession>A0A9D2LYR8</accession>
<dbReference type="PANTHER" id="PTHR42715">
    <property type="entry name" value="BETA-GLUCOSIDASE"/>
    <property type="match status" value="1"/>
</dbReference>
<dbReference type="InterPro" id="IPR017853">
    <property type="entry name" value="GH"/>
</dbReference>
<dbReference type="InterPro" id="IPR050288">
    <property type="entry name" value="Cellulose_deg_GH3"/>
</dbReference>
<dbReference type="InterPro" id="IPR001764">
    <property type="entry name" value="Glyco_hydro_3_N"/>
</dbReference>
<comment type="similarity">
    <text evidence="1">Belongs to the glycosyl hydrolase 3 family.</text>
</comment>
<dbReference type="InterPro" id="IPR036962">
    <property type="entry name" value="Glyco_hydro_3_N_sf"/>
</dbReference>
<dbReference type="SMART" id="SM01217">
    <property type="entry name" value="Fn3_like"/>
    <property type="match status" value="1"/>
</dbReference>
<dbReference type="AlphaFoldDB" id="A0A9D2LYR8"/>
<feature type="domain" description="Fibronectin type III-like" evidence="3">
    <location>
        <begin position="345"/>
        <end position="416"/>
    </location>
</feature>
<dbReference type="GO" id="GO:0005975">
    <property type="term" value="P:carbohydrate metabolic process"/>
    <property type="evidence" value="ECO:0007669"/>
    <property type="project" value="InterPro"/>
</dbReference>
<dbReference type="Pfam" id="PF14310">
    <property type="entry name" value="Fn3-like"/>
    <property type="match status" value="1"/>
</dbReference>
<dbReference type="InterPro" id="IPR002772">
    <property type="entry name" value="Glyco_hydro_3_C"/>
</dbReference>
<dbReference type="PANTHER" id="PTHR42715:SF10">
    <property type="entry name" value="BETA-GLUCOSIDASE"/>
    <property type="match status" value="1"/>
</dbReference>
<dbReference type="SUPFAM" id="SSF51445">
    <property type="entry name" value="(Trans)glycosidases"/>
    <property type="match status" value="1"/>
</dbReference>
<reference evidence="4" key="1">
    <citation type="journal article" date="2021" name="PeerJ">
        <title>Extensive microbial diversity within the chicken gut microbiome revealed by metagenomics and culture.</title>
        <authorList>
            <person name="Gilroy R."/>
            <person name="Ravi A."/>
            <person name="Getino M."/>
            <person name="Pursley I."/>
            <person name="Horton D.L."/>
            <person name="Alikhan N.F."/>
            <person name="Baker D."/>
            <person name="Gharbi K."/>
            <person name="Hall N."/>
            <person name="Watson M."/>
            <person name="Adriaenssens E.M."/>
            <person name="Foster-Nyarko E."/>
            <person name="Jarju S."/>
            <person name="Secka A."/>
            <person name="Antonio M."/>
            <person name="Oren A."/>
            <person name="Chaudhuri R.R."/>
            <person name="La Ragione R."/>
            <person name="Hildebrand F."/>
            <person name="Pallen M.J."/>
        </authorList>
    </citation>
    <scope>NUCLEOTIDE SEQUENCE</scope>
    <source>
        <strain evidence="4">ChiBcolR8-3208</strain>
    </source>
</reference>
<proteinExistence type="inferred from homology"/>
<dbReference type="PRINTS" id="PR00133">
    <property type="entry name" value="GLHYDRLASE3"/>
</dbReference>
<sequence length="809" mass="87206">MEIQQISRQAVEASAVLLKNQGMLPLAPGKQVAFFGWAQWDPVLSGNGSGASHSGRNPSFVESCREAGLEAVPALADFYKQWVEQEKATKAPAMELPQLKEAVNSGLMYELFGKYNPNSQEPAIPQELLEEAAAQTDTALWVLGRCSGGEECDRHLENDFTLSPEEEALLEALCAHFEKVAVVLNTNGLVDLSWVEPHPQVKALLFLGVPGDEGPAALTNLLTGKVNPSGKLSVTIAQKGEDYPAWKDFSWDKDHPENILTYGDYGLEAPASAQAFDKRPVTVYREGIYLGYRYFDSFGVKPLYPFGFGLSYTTFSLRAAAVEKGDSGLRVRALVENTGSCPGKEVAQLYLSACGTQQEHPFQELKAFAKTRQLATGEGETLTLDVPWRELASYVEEGGAWVIQAGTYLVRLGNSSAATQVVGAIQVQEDIVVSQGKGFLAMDAQAREKVDWLTRQPAPVPELPADCVVLSLAASEVEARPVPAVPVVDCSALSDEELACLCVGFGPGLPFPDLQETELPSTLAGEDGQPLTENDHPTGHNGYVSPAIPGKGIHSVFYKDGPAGIGQTGWPGEMLLACSFDRDVLRAMGDAIGRECEVGKVDVWLAPAINLHRHPLGGRNFEYYSEDPVLAGAMAAAVLQGLQENHNVLGCAKHFAANEQETYRRGSAKVKNGLPAFDAVDSILSQRALRELYLKPFQVAVEEGGLHCLMTSFNKMNGTFAGGSKDLCTHILREEWGFDGAVVTDWGDMDIVVDGADAVAAGNDVVMPGGPPVIQQILKGLEEGRLTRQEMETAVGHLLSMVKHLGRLD</sequence>
<name>A0A9D2LYR8_9FIRM</name>
<keyword evidence="2 4" id="KW-0378">Hydrolase</keyword>
<evidence type="ECO:0000313" key="5">
    <source>
        <dbReference type="Proteomes" id="UP000824214"/>
    </source>
</evidence>
<evidence type="ECO:0000256" key="1">
    <source>
        <dbReference type="ARBA" id="ARBA00005336"/>
    </source>
</evidence>
<evidence type="ECO:0000256" key="2">
    <source>
        <dbReference type="ARBA" id="ARBA00022801"/>
    </source>
</evidence>
<organism evidence="4 5">
    <name type="scientific">Candidatus Acutalibacter ornithocaccae</name>
    <dbReference type="NCBI Taxonomy" id="2838416"/>
    <lineage>
        <taxon>Bacteria</taxon>
        <taxon>Bacillati</taxon>
        <taxon>Bacillota</taxon>
        <taxon>Clostridia</taxon>
        <taxon>Eubacteriales</taxon>
        <taxon>Acutalibacteraceae</taxon>
        <taxon>Acutalibacter</taxon>
    </lineage>
</organism>
<evidence type="ECO:0000259" key="3">
    <source>
        <dbReference type="SMART" id="SM01217"/>
    </source>
</evidence>
<dbReference type="Pfam" id="PF00933">
    <property type="entry name" value="Glyco_hydro_3"/>
    <property type="match status" value="1"/>
</dbReference>
<dbReference type="GO" id="GO:0004553">
    <property type="term" value="F:hydrolase activity, hydrolyzing O-glycosyl compounds"/>
    <property type="evidence" value="ECO:0007669"/>
    <property type="project" value="InterPro"/>
</dbReference>
<dbReference type="InterPro" id="IPR036881">
    <property type="entry name" value="Glyco_hydro_3_C_sf"/>
</dbReference>
<dbReference type="InterPro" id="IPR026891">
    <property type="entry name" value="Fn3-like"/>
</dbReference>
<gene>
    <name evidence="4" type="ORF">H9942_03895</name>
</gene>
<dbReference type="Gene3D" id="3.40.50.1700">
    <property type="entry name" value="Glycoside hydrolase family 3 C-terminal domain"/>
    <property type="match status" value="1"/>
</dbReference>